<evidence type="ECO:0000313" key="9">
    <source>
        <dbReference type="EMBL" id="TFE24163.1"/>
    </source>
</evidence>
<evidence type="ECO:0000313" key="10">
    <source>
        <dbReference type="Proteomes" id="UP000297900"/>
    </source>
</evidence>
<dbReference type="AlphaFoldDB" id="A0A4Y8LTF4"/>
<dbReference type="InterPro" id="IPR052357">
    <property type="entry name" value="Orn_Lys_Arg_decarboxylase-I"/>
</dbReference>
<keyword evidence="3" id="KW-0210">Decarboxylase</keyword>
<dbReference type="RefSeq" id="WP_135153489.1">
    <property type="nucleotide sequence ID" value="NZ_SOMN01000028.1"/>
</dbReference>
<dbReference type="OrthoDB" id="9815233at2"/>
<evidence type="ECO:0000259" key="7">
    <source>
        <dbReference type="Pfam" id="PF01276"/>
    </source>
</evidence>
<keyword evidence="5" id="KW-0456">Lyase</keyword>
<comment type="cofactor">
    <cofactor evidence="1">
        <name>pyridoxal 5'-phosphate</name>
        <dbReference type="ChEBI" id="CHEBI:597326"/>
    </cofactor>
</comment>
<dbReference type="Gene3D" id="3.90.105.10">
    <property type="entry name" value="Molybdopterin biosynthesis moea protein, domain 2"/>
    <property type="match status" value="1"/>
</dbReference>
<dbReference type="SUPFAM" id="SSF53383">
    <property type="entry name" value="PLP-dependent transferases"/>
    <property type="match status" value="1"/>
</dbReference>
<dbReference type="InterPro" id="IPR015421">
    <property type="entry name" value="PyrdxlP-dep_Trfase_major"/>
</dbReference>
<reference evidence="9 10" key="1">
    <citation type="submission" date="2019-03" db="EMBL/GenBank/DDBJ databases">
        <title>Cohnella endophytica sp. nov., a novel endophytic bacterium isolated from bark of Sonneratia apetala.</title>
        <authorList>
            <person name="Tuo L."/>
        </authorList>
    </citation>
    <scope>NUCLEOTIDE SEQUENCE [LARGE SCALE GENOMIC DNA]</scope>
    <source>
        <strain evidence="9 10">CCTCC AB 208254</strain>
    </source>
</reference>
<name>A0A4Y8LTF4_9BACL</name>
<dbReference type="InterPro" id="IPR036633">
    <property type="entry name" value="Prn/Lys/Arg_de-COase_C_sf"/>
</dbReference>
<dbReference type="PANTHER" id="PTHR43277:SF3">
    <property type="entry name" value="DECARBOXYLASE, PUTATIVE-RELATED"/>
    <property type="match status" value="1"/>
</dbReference>
<dbReference type="Proteomes" id="UP000297900">
    <property type="component" value="Unassembled WGS sequence"/>
</dbReference>
<comment type="similarity">
    <text evidence="2">Belongs to the Orn/Lys/Arg decarboxylase class-I family.</text>
</comment>
<dbReference type="InterPro" id="IPR000310">
    <property type="entry name" value="Orn/Lys/Arg_deCO2ase_major_dom"/>
</dbReference>
<comment type="caution">
    <text evidence="9">The sequence shown here is derived from an EMBL/GenBank/DDBJ whole genome shotgun (WGS) entry which is preliminary data.</text>
</comment>
<gene>
    <name evidence="9" type="ORF">E2980_17230</name>
</gene>
<keyword evidence="9" id="KW-0808">Transferase</keyword>
<evidence type="ECO:0000256" key="2">
    <source>
        <dbReference type="ARBA" id="ARBA00010671"/>
    </source>
</evidence>
<keyword evidence="4" id="KW-0663">Pyridoxal phosphate</keyword>
<organism evidence="9 10">
    <name type="scientific">Cohnella luojiensis</name>
    <dbReference type="NCBI Taxonomy" id="652876"/>
    <lineage>
        <taxon>Bacteria</taxon>
        <taxon>Bacillati</taxon>
        <taxon>Bacillota</taxon>
        <taxon>Bacilli</taxon>
        <taxon>Bacillales</taxon>
        <taxon>Paenibacillaceae</taxon>
        <taxon>Cohnella</taxon>
    </lineage>
</organism>
<dbReference type="InterPro" id="IPR015424">
    <property type="entry name" value="PyrdxlP-dep_Trfase"/>
</dbReference>
<evidence type="ECO:0000256" key="5">
    <source>
        <dbReference type="ARBA" id="ARBA00023239"/>
    </source>
</evidence>
<evidence type="ECO:0000256" key="6">
    <source>
        <dbReference type="SAM" id="MobiDB-lite"/>
    </source>
</evidence>
<dbReference type="SUPFAM" id="SSF55904">
    <property type="entry name" value="Ornithine decarboxylase C-terminal domain"/>
    <property type="match status" value="1"/>
</dbReference>
<feature type="domain" description="Orn/Lys/Arg decarboxylase C-terminal" evidence="8">
    <location>
        <begin position="427"/>
        <end position="468"/>
    </location>
</feature>
<dbReference type="GO" id="GO:0016831">
    <property type="term" value="F:carboxy-lyase activity"/>
    <property type="evidence" value="ECO:0007669"/>
    <property type="project" value="UniProtKB-KW"/>
</dbReference>
<dbReference type="PANTHER" id="PTHR43277">
    <property type="entry name" value="ARGININE DECARBOXYLASE"/>
    <property type="match status" value="1"/>
</dbReference>
<feature type="domain" description="Orn/Lys/Arg decarboxylases family 1 pyridoxal-P attachment site" evidence="7">
    <location>
        <begin position="8"/>
        <end position="297"/>
    </location>
</feature>
<feature type="compositionally biased region" description="Polar residues" evidence="6">
    <location>
        <begin position="403"/>
        <end position="413"/>
    </location>
</feature>
<dbReference type="Pfam" id="PF01276">
    <property type="entry name" value="OKR_DC_1"/>
    <property type="match status" value="1"/>
</dbReference>
<dbReference type="Gene3D" id="3.40.640.10">
    <property type="entry name" value="Type I PLP-dependent aspartate aminotransferase-like (Major domain)"/>
    <property type="match status" value="1"/>
</dbReference>
<dbReference type="InterPro" id="IPR008286">
    <property type="entry name" value="Prn/Lys/Arg_de-COase_C"/>
</dbReference>
<accession>A0A4Y8LTF4</accession>
<keyword evidence="10" id="KW-1185">Reference proteome</keyword>
<evidence type="ECO:0000256" key="3">
    <source>
        <dbReference type="ARBA" id="ARBA00022793"/>
    </source>
</evidence>
<feature type="region of interest" description="Disordered" evidence="6">
    <location>
        <begin position="400"/>
        <end position="421"/>
    </location>
</feature>
<proteinExistence type="inferred from homology"/>
<evidence type="ECO:0000259" key="8">
    <source>
        <dbReference type="Pfam" id="PF03711"/>
    </source>
</evidence>
<evidence type="ECO:0000256" key="1">
    <source>
        <dbReference type="ARBA" id="ARBA00001933"/>
    </source>
</evidence>
<dbReference type="CDD" id="cd00615">
    <property type="entry name" value="Orn_deC_like"/>
    <property type="match status" value="1"/>
</dbReference>
<keyword evidence="9" id="KW-0032">Aminotransferase</keyword>
<protein>
    <submittedName>
        <fullName evidence="9">Aminotransferase class I/II-fold pyridoxal phosphate-dependent enzyme</fullName>
    </submittedName>
</protein>
<evidence type="ECO:0000256" key="4">
    <source>
        <dbReference type="ARBA" id="ARBA00022898"/>
    </source>
</evidence>
<dbReference type="GO" id="GO:0008483">
    <property type="term" value="F:transaminase activity"/>
    <property type="evidence" value="ECO:0007669"/>
    <property type="project" value="UniProtKB-KW"/>
</dbReference>
<dbReference type="EMBL" id="SOMN01000028">
    <property type="protein sequence ID" value="TFE24163.1"/>
    <property type="molecule type" value="Genomic_DNA"/>
</dbReference>
<sequence length="493" mass="53609">MMEKEKAPLYEALVAHSRLRAHPFHVPGHKQRAAWREESAPDYYGSLLALDVTELSDTDDLHHPEGPIAEAQELAADCYGAEETRFLVGGSTAGNLAMVIGLCQPGEVVILQRNVHKSIIHGLMLAGVRAVLLPPDIDALSGLATVPGEVLLQATLERYGEAKAVILSSPNYYGMSTDLKPLAELVHRYGVPVLIDEAHGPHFGFHPHFPASALQSGADLVVQSTHKMLSAMTMGAMLHIQGNLIPRPSIRQALTMVQSSSPSFPIMASLDLARRQLHTQGEQAFQSALESISLATKGLNETSIGALGYGEYASKGISYDPLKLVLFDKTGRLSGFELRDELIRRKCVAEMADARYAVMAFGTGSTSEDGELLRSALADIDSHMPSPIQPIAPERQMMPTPTPTNAHRQTNNVPEPVSFGRQTYPSQAVSLDSSVGLTAAEWVTPYPPGIPVLYPGEKITENIVQELKHWKHERAQIQGAQDPELQTILIQKK</sequence>
<dbReference type="Pfam" id="PF03711">
    <property type="entry name" value="OKR_DC_1_C"/>
    <property type="match status" value="1"/>
</dbReference>